<feature type="domain" description="F-box associated beta-propeller type 3" evidence="1">
    <location>
        <begin position="6"/>
        <end position="70"/>
    </location>
</feature>
<dbReference type="AlphaFoldDB" id="A0ABD1BP64"/>
<sequence>MPFRYYCKICPPVNGLVCLEHIGQNYKYAVISNPITGEYVTTPRLITEKCMILKEKMYFGYDPIEKQFKFRLTKLNFSDLTSKQTMEHKWSYHLNILPQVLRQWLLESPFSAGMIQSGKIFLYPKCARNPFSTLYYNLEKNMITSVELHVSTLGGRVYTVPNFVEDVKLM</sequence>
<dbReference type="PANTHER" id="PTHR31111">
    <property type="entry name" value="BNAA05G37150D PROTEIN-RELATED"/>
    <property type="match status" value="1"/>
</dbReference>
<evidence type="ECO:0000313" key="3">
    <source>
        <dbReference type="Proteomes" id="UP001558713"/>
    </source>
</evidence>
<keyword evidence="3" id="KW-1185">Reference proteome</keyword>
<dbReference type="EMBL" id="JBANAX010000194">
    <property type="protein sequence ID" value="KAL1218889.1"/>
    <property type="molecule type" value="Genomic_DNA"/>
</dbReference>
<gene>
    <name evidence="2" type="ORF">V5N11_010776</name>
</gene>
<comment type="caution">
    <text evidence="2">The sequence shown here is derived from an EMBL/GenBank/DDBJ whole genome shotgun (WGS) entry which is preliminary data.</text>
</comment>
<evidence type="ECO:0000313" key="2">
    <source>
        <dbReference type="EMBL" id="KAL1218889.1"/>
    </source>
</evidence>
<reference evidence="2 3" key="1">
    <citation type="submission" date="2024-04" db="EMBL/GenBank/DDBJ databases">
        <title>Genome assembly C_amara_ONT_v2.</title>
        <authorList>
            <person name="Yant L."/>
            <person name="Moore C."/>
            <person name="Slenker M."/>
        </authorList>
    </citation>
    <scope>NUCLEOTIDE SEQUENCE [LARGE SCALE GENOMIC DNA]</scope>
    <source>
        <tissue evidence="2">Leaf</tissue>
    </source>
</reference>
<name>A0ABD1BP64_CARAN</name>
<protein>
    <submittedName>
        <fullName evidence="2">F-box protein</fullName>
    </submittedName>
</protein>
<proteinExistence type="predicted"/>
<dbReference type="Proteomes" id="UP001558713">
    <property type="component" value="Unassembled WGS sequence"/>
</dbReference>
<organism evidence="2 3">
    <name type="scientific">Cardamine amara subsp. amara</name>
    <dbReference type="NCBI Taxonomy" id="228776"/>
    <lineage>
        <taxon>Eukaryota</taxon>
        <taxon>Viridiplantae</taxon>
        <taxon>Streptophyta</taxon>
        <taxon>Embryophyta</taxon>
        <taxon>Tracheophyta</taxon>
        <taxon>Spermatophyta</taxon>
        <taxon>Magnoliopsida</taxon>
        <taxon>eudicotyledons</taxon>
        <taxon>Gunneridae</taxon>
        <taxon>Pentapetalae</taxon>
        <taxon>rosids</taxon>
        <taxon>malvids</taxon>
        <taxon>Brassicales</taxon>
        <taxon>Brassicaceae</taxon>
        <taxon>Cardamineae</taxon>
        <taxon>Cardamine</taxon>
    </lineage>
</organism>
<dbReference type="InterPro" id="IPR013187">
    <property type="entry name" value="F-box-assoc_dom_typ3"/>
</dbReference>
<dbReference type="Pfam" id="PF08268">
    <property type="entry name" value="FBA_3"/>
    <property type="match status" value="2"/>
</dbReference>
<dbReference type="PANTHER" id="PTHR31111:SF114">
    <property type="entry name" value="F-BOX ASSOCIATED UBIQUITINATION EFFECTOR FAMILY PROTEIN-RELATED"/>
    <property type="match status" value="1"/>
</dbReference>
<evidence type="ECO:0000259" key="1">
    <source>
        <dbReference type="Pfam" id="PF08268"/>
    </source>
</evidence>
<accession>A0ABD1BP64</accession>
<feature type="domain" description="F-box associated beta-propeller type 3" evidence="1">
    <location>
        <begin position="85"/>
        <end position="150"/>
    </location>
</feature>